<accession>A0A542EJI7</accession>
<dbReference type="PROSITE" id="PS51340">
    <property type="entry name" value="MOSC"/>
    <property type="match status" value="1"/>
</dbReference>
<dbReference type="Gene3D" id="2.40.33.20">
    <property type="entry name" value="PK beta-barrel domain-like"/>
    <property type="match status" value="1"/>
</dbReference>
<dbReference type="GO" id="GO:0003824">
    <property type="term" value="F:catalytic activity"/>
    <property type="evidence" value="ECO:0007669"/>
    <property type="project" value="InterPro"/>
</dbReference>
<dbReference type="InterPro" id="IPR011037">
    <property type="entry name" value="Pyrv_Knase-like_insert_dom_sf"/>
</dbReference>
<gene>
    <name evidence="2" type="ORF">FB459_3053</name>
</gene>
<sequence>MTSARILSTNVASPPLARKGRRSTGIVKLPHESIEVFAPGPDYGDGSGVVGDLVGNRKHHGGAQKAVYAYAREELDHWGRELGKEFPDGWFGENLTTTGIDLERVLINQRLRIGSALLEVSIPRSPCRTFADHLGVRGWVKRFTTHGRCGVYLRVVEPGTVRPGDPIELIGRPDHEVDMKIAFAAAMGDDDACELVVRAGCLPPMYHQRHVERLAARPVSSDH</sequence>
<evidence type="ECO:0000259" key="1">
    <source>
        <dbReference type="PROSITE" id="PS51340"/>
    </source>
</evidence>
<dbReference type="Pfam" id="PF03473">
    <property type="entry name" value="MOSC"/>
    <property type="match status" value="1"/>
</dbReference>
<dbReference type="GO" id="GO:0030151">
    <property type="term" value="F:molybdenum ion binding"/>
    <property type="evidence" value="ECO:0007669"/>
    <property type="project" value="InterPro"/>
</dbReference>
<keyword evidence="3" id="KW-1185">Reference proteome</keyword>
<organism evidence="2 3">
    <name type="scientific">Yimella lutea</name>
    <dbReference type="NCBI Taxonomy" id="587872"/>
    <lineage>
        <taxon>Bacteria</taxon>
        <taxon>Bacillati</taxon>
        <taxon>Actinomycetota</taxon>
        <taxon>Actinomycetes</taxon>
        <taxon>Micrococcales</taxon>
        <taxon>Dermacoccaceae</taxon>
        <taxon>Yimella</taxon>
    </lineage>
</organism>
<evidence type="ECO:0000313" key="3">
    <source>
        <dbReference type="Proteomes" id="UP000320806"/>
    </source>
</evidence>
<dbReference type="InterPro" id="IPR005302">
    <property type="entry name" value="MoCF_Sase_C"/>
</dbReference>
<dbReference type="PANTHER" id="PTHR30212:SF2">
    <property type="entry name" value="PROTEIN YIIM"/>
    <property type="match status" value="1"/>
</dbReference>
<dbReference type="PANTHER" id="PTHR30212">
    <property type="entry name" value="PROTEIN YIIM"/>
    <property type="match status" value="1"/>
</dbReference>
<reference evidence="2 3" key="1">
    <citation type="submission" date="2019-06" db="EMBL/GenBank/DDBJ databases">
        <title>Sequencing the genomes of 1000 actinobacteria strains.</title>
        <authorList>
            <person name="Klenk H.-P."/>
        </authorList>
    </citation>
    <scope>NUCLEOTIDE SEQUENCE [LARGE SCALE GENOMIC DNA]</scope>
    <source>
        <strain evidence="2 3">DSM 19828</strain>
    </source>
</reference>
<dbReference type="InterPro" id="IPR052353">
    <property type="entry name" value="Benzoxazolinone_Detox_Enz"/>
</dbReference>
<protein>
    <submittedName>
        <fullName evidence="2">MOSC domain-containing protein YiiM</fullName>
    </submittedName>
</protein>
<name>A0A542EJI7_9MICO</name>
<dbReference type="RefSeq" id="WP_170221956.1">
    <property type="nucleotide sequence ID" value="NZ_BAABCI010000036.1"/>
</dbReference>
<dbReference type="AlphaFoldDB" id="A0A542EJI7"/>
<feature type="domain" description="MOSC" evidence="1">
    <location>
        <begin position="36"/>
        <end position="170"/>
    </location>
</feature>
<dbReference type="Proteomes" id="UP000320806">
    <property type="component" value="Unassembled WGS sequence"/>
</dbReference>
<proteinExistence type="predicted"/>
<dbReference type="EMBL" id="VFMO01000001">
    <property type="protein sequence ID" value="TQJ15497.1"/>
    <property type="molecule type" value="Genomic_DNA"/>
</dbReference>
<dbReference type="SUPFAM" id="SSF50800">
    <property type="entry name" value="PK beta-barrel domain-like"/>
    <property type="match status" value="1"/>
</dbReference>
<comment type="caution">
    <text evidence="2">The sequence shown here is derived from an EMBL/GenBank/DDBJ whole genome shotgun (WGS) entry which is preliminary data.</text>
</comment>
<dbReference type="GO" id="GO:0030170">
    <property type="term" value="F:pyridoxal phosphate binding"/>
    <property type="evidence" value="ECO:0007669"/>
    <property type="project" value="InterPro"/>
</dbReference>
<evidence type="ECO:0000313" key="2">
    <source>
        <dbReference type="EMBL" id="TQJ15497.1"/>
    </source>
</evidence>